<proteinExistence type="predicted"/>
<keyword evidence="3" id="KW-1185">Reference proteome</keyword>
<dbReference type="EMBL" id="VSRR010138960">
    <property type="protein sequence ID" value="MPD03991.1"/>
    <property type="molecule type" value="Genomic_DNA"/>
</dbReference>
<protein>
    <submittedName>
        <fullName evidence="2">Uncharacterized protein</fullName>
    </submittedName>
</protein>
<sequence>MAPVQAQTHKGAEFKEQTTI</sequence>
<accession>A0A5B7K4E0</accession>
<gene>
    <name evidence="2" type="ORF">E2C01_099656</name>
</gene>
<name>A0A5B7K4E0_PORTR</name>
<reference evidence="2 3" key="1">
    <citation type="submission" date="2019-05" db="EMBL/GenBank/DDBJ databases">
        <title>Another draft genome of Portunus trituberculatus and its Hox gene families provides insights of decapod evolution.</title>
        <authorList>
            <person name="Jeong J.-H."/>
            <person name="Song I."/>
            <person name="Kim S."/>
            <person name="Choi T."/>
            <person name="Kim D."/>
            <person name="Ryu S."/>
            <person name="Kim W."/>
        </authorList>
    </citation>
    <scope>NUCLEOTIDE SEQUENCE [LARGE SCALE GENOMIC DNA]</scope>
    <source>
        <tissue evidence="2">Muscle</tissue>
    </source>
</reference>
<evidence type="ECO:0000256" key="1">
    <source>
        <dbReference type="SAM" id="MobiDB-lite"/>
    </source>
</evidence>
<comment type="caution">
    <text evidence="2">The sequence shown here is derived from an EMBL/GenBank/DDBJ whole genome shotgun (WGS) entry which is preliminary data.</text>
</comment>
<evidence type="ECO:0000313" key="3">
    <source>
        <dbReference type="Proteomes" id="UP000324222"/>
    </source>
</evidence>
<feature type="region of interest" description="Disordered" evidence="1">
    <location>
        <begin position="1"/>
        <end position="20"/>
    </location>
</feature>
<dbReference type="AlphaFoldDB" id="A0A5B7K4E0"/>
<organism evidence="2 3">
    <name type="scientific">Portunus trituberculatus</name>
    <name type="common">Swimming crab</name>
    <name type="synonym">Neptunus trituberculatus</name>
    <dbReference type="NCBI Taxonomy" id="210409"/>
    <lineage>
        <taxon>Eukaryota</taxon>
        <taxon>Metazoa</taxon>
        <taxon>Ecdysozoa</taxon>
        <taxon>Arthropoda</taxon>
        <taxon>Crustacea</taxon>
        <taxon>Multicrustacea</taxon>
        <taxon>Malacostraca</taxon>
        <taxon>Eumalacostraca</taxon>
        <taxon>Eucarida</taxon>
        <taxon>Decapoda</taxon>
        <taxon>Pleocyemata</taxon>
        <taxon>Brachyura</taxon>
        <taxon>Eubrachyura</taxon>
        <taxon>Portunoidea</taxon>
        <taxon>Portunidae</taxon>
        <taxon>Portuninae</taxon>
        <taxon>Portunus</taxon>
    </lineage>
</organism>
<evidence type="ECO:0000313" key="2">
    <source>
        <dbReference type="EMBL" id="MPD03991.1"/>
    </source>
</evidence>
<feature type="compositionally biased region" description="Basic and acidic residues" evidence="1">
    <location>
        <begin position="10"/>
        <end position="20"/>
    </location>
</feature>
<dbReference type="Proteomes" id="UP000324222">
    <property type="component" value="Unassembled WGS sequence"/>
</dbReference>